<feature type="coiled-coil region" evidence="1">
    <location>
        <begin position="121"/>
        <end position="151"/>
    </location>
</feature>
<accession>A0A0U1M8D6</accession>
<name>A0A0U1M8D6_TALIS</name>
<dbReference type="AlphaFoldDB" id="A0A0U1M8D6"/>
<dbReference type="EMBL" id="CVMT01000009">
    <property type="protein sequence ID" value="CRG91176.1"/>
    <property type="molecule type" value="Genomic_DNA"/>
</dbReference>
<keyword evidence="2" id="KW-0812">Transmembrane</keyword>
<keyword evidence="2" id="KW-0472">Membrane</keyword>
<dbReference type="STRING" id="28573.A0A0U1M8D6"/>
<evidence type="ECO:0000256" key="2">
    <source>
        <dbReference type="SAM" id="Phobius"/>
    </source>
</evidence>
<sequence length="344" mass="39279">MYGRIRVVVRGAFFPAQFRSYSSQSIVHLASLHKWLLLYLLLDYNSKRRWALPIPALSNAMAAIGFPGYQPKIHELAKRNWASKNPGVILVFCIVFIVALGVGLLFLYRRLLRKRAEKQAYNAILRDRQEEEEANKKQRKEERKEKEMSKNYRLTFITPLTQDNGIFKPVFRQPYPSLPIRITLPKLSSDTLPPASQRVVVDRVLAKVQYGAGCTADEDLFNTIGLSTVVDCEGFREIRSSHMSEWIVFGEDSRKPQSILNSNVNNGLLSDKKGITIKARTAKTGVVEIRNIVFHVVARYQIAVELRFDDGQAIGRTPWQAVEVQVQMQGRRRVADGILFDNEM</sequence>
<evidence type="ECO:0000256" key="1">
    <source>
        <dbReference type="SAM" id="Coils"/>
    </source>
</evidence>
<keyword evidence="1" id="KW-0175">Coiled coil</keyword>
<feature type="transmembrane region" description="Helical" evidence="2">
    <location>
        <begin position="89"/>
        <end position="108"/>
    </location>
</feature>
<proteinExistence type="predicted"/>
<feature type="transmembrane region" description="Helical" evidence="2">
    <location>
        <begin position="49"/>
        <end position="69"/>
    </location>
</feature>
<keyword evidence="4" id="KW-1185">Reference proteome</keyword>
<evidence type="ECO:0000313" key="4">
    <source>
        <dbReference type="Proteomes" id="UP000054383"/>
    </source>
</evidence>
<keyword evidence="2" id="KW-1133">Transmembrane helix</keyword>
<dbReference type="OrthoDB" id="4226180at2759"/>
<reference evidence="3 4" key="1">
    <citation type="submission" date="2015-04" db="EMBL/GenBank/DDBJ databases">
        <authorList>
            <person name="Syromyatnikov M.Y."/>
            <person name="Popov V.N."/>
        </authorList>
    </citation>
    <scope>NUCLEOTIDE SEQUENCE [LARGE SCALE GENOMIC DNA]</scope>
    <source>
        <strain evidence="3">WF-38-12</strain>
    </source>
</reference>
<protein>
    <submittedName>
        <fullName evidence="3">Uncharacterized protein</fullName>
    </submittedName>
</protein>
<organism evidence="3 4">
    <name type="scientific">Talaromyces islandicus</name>
    <name type="common">Penicillium islandicum</name>
    <dbReference type="NCBI Taxonomy" id="28573"/>
    <lineage>
        <taxon>Eukaryota</taxon>
        <taxon>Fungi</taxon>
        <taxon>Dikarya</taxon>
        <taxon>Ascomycota</taxon>
        <taxon>Pezizomycotina</taxon>
        <taxon>Eurotiomycetes</taxon>
        <taxon>Eurotiomycetidae</taxon>
        <taxon>Eurotiales</taxon>
        <taxon>Trichocomaceae</taxon>
        <taxon>Talaromyces</taxon>
        <taxon>Talaromyces sect. Islandici</taxon>
    </lineage>
</organism>
<gene>
    <name evidence="3" type="ORF">PISL3812_08224</name>
</gene>
<dbReference type="Proteomes" id="UP000054383">
    <property type="component" value="Unassembled WGS sequence"/>
</dbReference>
<evidence type="ECO:0000313" key="3">
    <source>
        <dbReference type="EMBL" id="CRG91176.1"/>
    </source>
</evidence>